<evidence type="ECO:0000256" key="1">
    <source>
        <dbReference type="SAM" id="MobiDB-lite"/>
    </source>
</evidence>
<dbReference type="PANTHER" id="PTHR32094">
    <property type="entry name" value="FANCONI ANEMIA GROUP E PROTEIN"/>
    <property type="match status" value="1"/>
</dbReference>
<evidence type="ECO:0000313" key="3">
    <source>
        <dbReference type="Proteomes" id="UP001530377"/>
    </source>
</evidence>
<protein>
    <submittedName>
        <fullName evidence="2">Uncharacterized protein</fullName>
    </submittedName>
</protein>
<dbReference type="InterPro" id="IPR039685">
    <property type="entry name" value="FANCE"/>
</dbReference>
<organism evidence="2 3">
    <name type="scientific">Cyclostephanos tholiformis</name>
    <dbReference type="NCBI Taxonomy" id="382380"/>
    <lineage>
        <taxon>Eukaryota</taxon>
        <taxon>Sar</taxon>
        <taxon>Stramenopiles</taxon>
        <taxon>Ochrophyta</taxon>
        <taxon>Bacillariophyta</taxon>
        <taxon>Coscinodiscophyceae</taxon>
        <taxon>Thalassiosirophycidae</taxon>
        <taxon>Stephanodiscales</taxon>
        <taxon>Stephanodiscaceae</taxon>
        <taxon>Cyclostephanos</taxon>
    </lineage>
</organism>
<reference evidence="2 3" key="1">
    <citation type="submission" date="2024-10" db="EMBL/GenBank/DDBJ databases">
        <title>Updated reference genomes for cyclostephanoid diatoms.</title>
        <authorList>
            <person name="Roberts W.R."/>
            <person name="Alverson A.J."/>
        </authorList>
    </citation>
    <scope>NUCLEOTIDE SEQUENCE [LARGE SCALE GENOMIC DNA]</scope>
    <source>
        <strain evidence="2 3">AJA228-03</strain>
    </source>
</reference>
<sequence>MRVNGVTAVRRSLERRDLLTLLLAAPERLLREDDFITDDSRRDYTVRRLAAHLNGDNMNIFPGHELHSILHALAEECRASGSVDQPPLKKASRRPVNNNLHSILRFVERIIRQRYETKTKPHNATDEDFLDDELKRYFGVKDLSFQIEEGILSLAFGIALDAVVQSVEGAAFNSTSSSDDDIVSGKRLISEVPPVPIIIPNNLPSEDIIKTALRIIDSAVLINRCMRAKLEQLQKAREKSEACFNDDITDKIKRYEHLLKPKKRRHDNRRNRSKHAPGYAGVVSAMEENHPRQWEWLQRVKRKLNEMESPSEPVAKSASVDVNFVIVRRRIETLDDISVSSNECDDVMHDESIKPDDFSKPDTKEDSSNFMPEPKTELEHVASFDPAPNSMEPTISPFEQLDRETHRLRLVLLDMPPGDSSSTEVVRHTVGEIVSLLGRYGELDGASGITRCGDILGGRLAIDASDDANVDGGNSKQGDQLSFDRFPLNDVTVSSLASTFLTDATGALRANAFLRSFVLPLMIEMNPTARAIYAGVSRACEDDDGMTMGGTEWGKPASRALTTLLTSLSRERPMECVVSVIIPSLVMTEGKPSTSSSSFEPTRFQCELISRVLRGKDALSVQAIAVLVETIVLPTRMGGPIGAMNVSTSYTGGGMKWTESTMPVLTACLNCKPPLTDDVVIELADTISNLLHPSGGTSSSSANTMTKSIKFSTLFHALVVKYGLQLRSARRVEPLLDSASMLRTFISKSICLALRKLS</sequence>
<feature type="compositionally biased region" description="Basic and acidic residues" evidence="1">
    <location>
        <begin position="346"/>
        <end position="367"/>
    </location>
</feature>
<dbReference type="EMBL" id="JALLPB020000021">
    <property type="protein sequence ID" value="KAL3826456.1"/>
    <property type="molecule type" value="Genomic_DNA"/>
</dbReference>
<dbReference type="Proteomes" id="UP001530377">
    <property type="component" value="Unassembled WGS sequence"/>
</dbReference>
<comment type="caution">
    <text evidence="2">The sequence shown here is derived from an EMBL/GenBank/DDBJ whole genome shotgun (WGS) entry which is preliminary data.</text>
</comment>
<name>A0ABD3SPZ7_9STRA</name>
<gene>
    <name evidence="2" type="ORF">ACHAXA_011265</name>
</gene>
<feature type="region of interest" description="Disordered" evidence="1">
    <location>
        <begin position="345"/>
        <end position="373"/>
    </location>
</feature>
<evidence type="ECO:0000313" key="2">
    <source>
        <dbReference type="EMBL" id="KAL3826456.1"/>
    </source>
</evidence>
<dbReference type="AlphaFoldDB" id="A0ABD3SPZ7"/>
<dbReference type="PANTHER" id="PTHR32094:SF5">
    <property type="entry name" value="FANCONI ANEMIA GROUP E PROTEIN"/>
    <property type="match status" value="1"/>
</dbReference>
<keyword evidence="3" id="KW-1185">Reference proteome</keyword>
<dbReference type="Gene3D" id="1.25.40.480">
    <property type="match status" value="1"/>
</dbReference>
<proteinExistence type="predicted"/>
<accession>A0ABD3SPZ7</accession>